<evidence type="ECO:0000313" key="1">
    <source>
        <dbReference type="EMBL" id="SDE23121.1"/>
    </source>
</evidence>
<keyword evidence="2" id="KW-1185">Reference proteome</keyword>
<dbReference type="STRING" id="282683.SAMN04488105_1027"/>
<gene>
    <name evidence="1" type="ORF">SAMN04488105_1027</name>
</gene>
<sequence>MTWLDEADSEPVPRVIIAATAVAMCRGGLVECVELAGHLKIALCAFADRAPPSDVSEAAEAACDLVDAVRDGNVPVFDHRRDRLGRALARYWAARARDPTMGGQRIPSHVPREGG</sequence>
<protein>
    <submittedName>
        <fullName evidence="1">Uncharacterized protein</fullName>
    </submittedName>
</protein>
<organism evidence="1 2">
    <name type="scientific">Salipiger thiooxidans</name>
    <dbReference type="NCBI Taxonomy" id="282683"/>
    <lineage>
        <taxon>Bacteria</taxon>
        <taxon>Pseudomonadati</taxon>
        <taxon>Pseudomonadota</taxon>
        <taxon>Alphaproteobacteria</taxon>
        <taxon>Rhodobacterales</taxon>
        <taxon>Roseobacteraceae</taxon>
        <taxon>Salipiger</taxon>
    </lineage>
</organism>
<name>A0A1G7B7V5_9RHOB</name>
<dbReference type="EMBL" id="FNAV01000002">
    <property type="protein sequence ID" value="SDE23121.1"/>
    <property type="molecule type" value="Genomic_DNA"/>
</dbReference>
<evidence type="ECO:0000313" key="2">
    <source>
        <dbReference type="Proteomes" id="UP000198994"/>
    </source>
</evidence>
<dbReference type="AlphaFoldDB" id="A0A1G7B7V5"/>
<accession>A0A1G7B7V5</accession>
<reference evidence="2" key="1">
    <citation type="submission" date="2016-10" db="EMBL/GenBank/DDBJ databases">
        <authorList>
            <person name="Varghese N."/>
            <person name="Submissions S."/>
        </authorList>
    </citation>
    <scope>NUCLEOTIDE SEQUENCE [LARGE SCALE GENOMIC DNA]</scope>
    <source>
        <strain evidence="2">DSM 10146</strain>
    </source>
</reference>
<proteinExistence type="predicted"/>
<dbReference type="RefSeq" id="WP_089954884.1">
    <property type="nucleotide sequence ID" value="NZ_FNAV01000002.1"/>
</dbReference>
<dbReference type="Proteomes" id="UP000198994">
    <property type="component" value="Unassembled WGS sequence"/>
</dbReference>